<dbReference type="InterPro" id="IPR001610">
    <property type="entry name" value="PAC"/>
</dbReference>
<protein>
    <recommendedName>
        <fullName evidence="2">histidine kinase</fullName>
        <ecNumber evidence="2">2.7.13.3</ecNumber>
    </recommendedName>
</protein>
<dbReference type="InterPro" id="IPR003661">
    <property type="entry name" value="HisK_dim/P_dom"/>
</dbReference>
<evidence type="ECO:0000256" key="3">
    <source>
        <dbReference type="ARBA" id="ARBA00022553"/>
    </source>
</evidence>
<gene>
    <name evidence="13" type="ORF">BSZ37_12855</name>
</gene>
<keyword evidence="5" id="KW-0547">Nucleotide-binding</keyword>
<evidence type="ECO:0000259" key="10">
    <source>
        <dbReference type="PROSITE" id="PS50109"/>
    </source>
</evidence>
<dbReference type="PROSITE" id="PS50113">
    <property type="entry name" value="PAC"/>
    <property type="match status" value="2"/>
</dbReference>
<keyword evidence="4" id="KW-0808">Transferase</keyword>
<dbReference type="InterPro" id="IPR013655">
    <property type="entry name" value="PAS_fold_3"/>
</dbReference>
<accession>A0A271J3H7</accession>
<feature type="domain" description="PAC" evidence="12">
    <location>
        <begin position="223"/>
        <end position="273"/>
    </location>
</feature>
<dbReference type="PRINTS" id="PR00344">
    <property type="entry name" value="BCTRLSENSOR"/>
</dbReference>
<dbReference type="Pfam" id="PF00989">
    <property type="entry name" value="PAS"/>
    <property type="match status" value="1"/>
</dbReference>
<dbReference type="InterPro" id="IPR004358">
    <property type="entry name" value="Sig_transdc_His_kin-like_C"/>
</dbReference>
<dbReference type="GO" id="GO:0005524">
    <property type="term" value="F:ATP binding"/>
    <property type="evidence" value="ECO:0007669"/>
    <property type="project" value="UniProtKB-KW"/>
</dbReference>
<dbReference type="Pfam" id="PF08447">
    <property type="entry name" value="PAS_3"/>
    <property type="match status" value="1"/>
</dbReference>
<evidence type="ECO:0000256" key="9">
    <source>
        <dbReference type="SAM" id="Coils"/>
    </source>
</evidence>
<evidence type="ECO:0000256" key="1">
    <source>
        <dbReference type="ARBA" id="ARBA00000085"/>
    </source>
</evidence>
<dbReference type="PANTHER" id="PTHR43065:SF42">
    <property type="entry name" value="TWO-COMPONENT SENSOR PPRA"/>
    <property type="match status" value="1"/>
</dbReference>
<feature type="domain" description="Histidine kinase" evidence="10">
    <location>
        <begin position="445"/>
        <end position="678"/>
    </location>
</feature>
<dbReference type="EC" id="2.7.13.3" evidence="2"/>
<dbReference type="SMART" id="SM00086">
    <property type="entry name" value="PAC"/>
    <property type="match status" value="2"/>
</dbReference>
<dbReference type="Gene3D" id="3.30.565.10">
    <property type="entry name" value="Histidine kinase-like ATPase, C-terminal domain"/>
    <property type="match status" value="1"/>
</dbReference>
<name>A0A271J3H7_9BACT</name>
<dbReference type="Pfam" id="PF08448">
    <property type="entry name" value="PAS_4"/>
    <property type="match status" value="1"/>
</dbReference>
<keyword evidence="8" id="KW-0902">Two-component regulatory system</keyword>
<evidence type="ECO:0000256" key="5">
    <source>
        <dbReference type="ARBA" id="ARBA00022741"/>
    </source>
</evidence>
<dbReference type="AlphaFoldDB" id="A0A271J3H7"/>
<dbReference type="GO" id="GO:0006355">
    <property type="term" value="P:regulation of DNA-templated transcription"/>
    <property type="evidence" value="ECO:0007669"/>
    <property type="project" value="InterPro"/>
</dbReference>
<evidence type="ECO:0000256" key="4">
    <source>
        <dbReference type="ARBA" id="ARBA00022679"/>
    </source>
</evidence>
<dbReference type="Gene3D" id="1.10.287.130">
    <property type="match status" value="1"/>
</dbReference>
<dbReference type="InterPro" id="IPR000700">
    <property type="entry name" value="PAS-assoc_C"/>
</dbReference>
<dbReference type="InterPro" id="IPR035965">
    <property type="entry name" value="PAS-like_dom_sf"/>
</dbReference>
<evidence type="ECO:0000313" key="14">
    <source>
        <dbReference type="Proteomes" id="UP000216339"/>
    </source>
</evidence>
<feature type="domain" description="PAS" evidence="11">
    <location>
        <begin position="31"/>
        <end position="78"/>
    </location>
</feature>
<dbReference type="Proteomes" id="UP000216339">
    <property type="component" value="Unassembled WGS sequence"/>
</dbReference>
<dbReference type="SMART" id="SM00091">
    <property type="entry name" value="PAS"/>
    <property type="match status" value="3"/>
</dbReference>
<evidence type="ECO:0000259" key="12">
    <source>
        <dbReference type="PROSITE" id="PS50113"/>
    </source>
</evidence>
<dbReference type="Gene3D" id="2.10.70.100">
    <property type="match status" value="1"/>
</dbReference>
<dbReference type="SUPFAM" id="SSF47384">
    <property type="entry name" value="Homodimeric domain of signal transducing histidine kinase"/>
    <property type="match status" value="1"/>
</dbReference>
<dbReference type="SMART" id="SM00388">
    <property type="entry name" value="HisKA"/>
    <property type="match status" value="1"/>
</dbReference>
<organism evidence="13 14">
    <name type="scientific">Rubrivirga marina</name>
    <dbReference type="NCBI Taxonomy" id="1196024"/>
    <lineage>
        <taxon>Bacteria</taxon>
        <taxon>Pseudomonadati</taxon>
        <taxon>Rhodothermota</taxon>
        <taxon>Rhodothermia</taxon>
        <taxon>Rhodothermales</taxon>
        <taxon>Rubricoccaceae</taxon>
        <taxon>Rubrivirga</taxon>
    </lineage>
</organism>
<evidence type="ECO:0000256" key="6">
    <source>
        <dbReference type="ARBA" id="ARBA00022777"/>
    </source>
</evidence>
<dbReference type="InterPro" id="IPR005467">
    <property type="entry name" value="His_kinase_dom"/>
</dbReference>
<dbReference type="InterPro" id="IPR013767">
    <property type="entry name" value="PAS_fold"/>
</dbReference>
<keyword evidence="14" id="KW-1185">Reference proteome</keyword>
<dbReference type="Gene3D" id="3.30.450.20">
    <property type="entry name" value="PAS domain"/>
    <property type="match status" value="3"/>
</dbReference>
<proteinExistence type="predicted"/>
<dbReference type="InterPro" id="IPR003594">
    <property type="entry name" value="HATPase_dom"/>
</dbReference>
<sequence>MPPALRDRLIAEAQRLAGLGWWTWEAAADRVTWSDELYRIYGLEPGAFGASFAAYLERVHPDDRARVRAEVERAVATGDTFAFKERVVRPDGAVRVLHSAGEVLRDPDGSVRLLGVCHDVTERVEAEDALRRAYDEMEERVAQRTAELARAEVRFRAIVEACPTPLLISRVADGAVLYANARLEALVGVETGGLAGRTTPDFYADPADRSRVLDAVRERGEVRDHELRIRRADGATRWVALTVQPLAFDAEPALATALLDVTERKATERALRERTGELEAVFRALPDLYFRMDADGTIRDYRAGRQFGLYAPPDEFLGRPMPDVLPPDVGALTADALAEVARTGEPVGIEYTLPLGDERRDFEARLLPLDEGAGGGQVVAVVRDVTAERRHTADLDAARREAEAARGRADQYAAGLEASLADLRRAQDRLVQQEKMASLGALTAGIAHEIKNPLTFVTGFASVSRDLLDEVDAEGDPGARAALLGDLRENVAKIEAHGRRADAIVQAMMAHARSGSSRRRRVDLNGLVEESASRALHAATARRPLPGPALVFDLAPDAGAVEAVPEDLDRVVVSLVDNALGAVRQRAEAEGDGYVPAVTVSTRRDAGGVEIRVADNGTGMPEAVRARVFEPFFTTKPPGEGIGLGLSLAHDIVVQGHGGALTVESVEADGSTFILQLP</sequence>
<keyword evidence="6" id="KW-0418">Kinase</keyword>
<feature type="domain" description="PAC" evidence="12">
    <location>
        <begin position="81"/>
        <end position="132"/>
    </location>
</feature>
<feature type="coiled-coil region" evidence="9">
    <location>
        <begin position="127"/>
        <end position="154"/>
    </location>
</feature>
<dbReference type="PROSITE" id="PS50109">
    <property type="entry name" value="HIS_KIN"/>
    <property type="match status" value="1"/>
</dbReference>
<comment type="catalytic activity">
    <reaction evidence="1">
        <text>ATP + protein L-histidine = ADP + protein N-phospho-L-histidine.</text>
        <dbReference type="EC" id="2.7.13.3"/>
    </reaction>
</comment>
<evidence type="ECO:0000256" key="7">
    <source>
        <dbReference type="ARBA" id="ARBA00022840"/>
    </source>
</evidence>
<dbReference type="InterPro" id="IPR036097">
    <property type="entry name" value="HisK_dim/P_sf"/>
</dbReference>
<dbReference type="SUPFAM" id="SSF55874">
    <property type="entry name" value="ATPase domain of HSP90 chaperone/DNA topoisomerase II/histidine kinase"/>
    <property type="match status" value="1"/>
</dbReference>
<dbReference type="InterPro" id="IPR000014">
    <property type="entry name" value="PAS"/>
</dbReference>
<dbReference type="GO" id="GO:0000155">
    <property type="term" value="F:phosphorelay sensor kinase activity"/>
    <property type="evidence" value="ECO:0007669"/>
    <property type="project" value="InterPro"/>
</dbReference>
<dbReference type="CDD" id="cd00130">
    <property type="entry name" value="PAS"/>
    <property type="match status" value="3"/>
</dbReference>
<keyword evidence="7" id="KW-0067">ATP-binding</keyword>
<keyword evidence="9" id="KW-0175">Coiled coil</keyword>
<dbReference type="NCBIfam" id="TIGR00229">
    <property type="entry name" value="sensory_box"/>
    <property type="match status" value="2"/>
</dbReference>
<dbReference type="SMART" id="SM00387">
    <property type="entry name" value="HATPase_c"/>
    <property type="match status" value="1"/>
</dbReference>
<evidence type="ECO:0000256" key="8">
    <source>
        <dbReference type="ARBA" id="ARBA00023012"/>
    </source>
</evidence>
<keyword evidence="3" id="KW-0597">Phosphoprotein</keyword>
<dbReference type="Pfam" id="PF00512">
    <property type="entry name" value="HisKA"/>
    <property type="match status" value="1"/>
</dbReference>
<dbReference type="PANTHER" id="PTHR43065">
    <property type="entry name" value="SENSOR HISTIDINE KINASE"/>
    <property type="match status" value="1"/>
</dbReference>
<dbReference type="CDD" id="cd00082">
    <property type="entry name" value="HisKA"/>
    <property type="match status" value="1"/>
</dbReference>
<dbReference type="InterPro" id="IPR036890">
    <property type="entry name" value="HATPase_C_sf"/>
</dbReference>
<evidence type="ECO:0000256" key="2">
    <source>
        <dbReference type="ARBA" id="ARBA00012438"/>
    </source>
</evidence>
<evidence type="ECO:0000259" key="11">
    <source>
        <dbReference type="PROSITE" id="PS50112"/>
    </source>
</evidence>
<dbReference type="PROSITE" id="PS50112">
    <property type="entry name" value="PAS"/>
    <property type="match status" value="2"/>
</dbReference>
<dbReference type="EMBL" id="MQWD01000001">
    <property type="protein sequence ID" value="PAP77259.1"/>
    <property type="molecule type" value="Genomic_DNA"/>
</dbReference>
<dbReference type="InterPro" id="IPR013656">
    <property type="entry name" value="PAS_4"/>
</dbReference>
<comment type="caution">
    <text evidence="13">The sequence shown here is derived from an EMBL/GenBank/DDBJ whole genome shotgun (WGS) entry which is preliminary data.</text>
</comment>
<dbReference type="SUPFAM" id="SSF55785">
    <property type="entry name" value="PYP-like sensor domain (PAS domain)"/>
    <property type="match status" value="3"/>
</dbReference>
<dbReference type="Pfam" id="PF02518">
    <property type="entry name" value="HATPase_c"/>
    <property type="match status" value="1"/>
</dbReference>
<feature type="domain" description="PAS" evidence="11">
    <location>
        <begin position="151"/>
        <end position="218"/>
    </location>
</feature>
<reference evidence="13 14" key="1">
    <citation type="submission" date="2016-11" db="EMBL/GenBank/DDBJ databases">
        <title>Study of marine rhodopsin-containing bacteria.</title>
        <authorList>
            <person name="Yoshizawa S."/>
            <person name="Kumagai Y."/>
            <person name="Kogure K."/>
        </authorList>
    </citation>
    <scope>NUCLEOTIDE SEQUENCE [LARGE SCALE GENOMIC DNA]</scope>
    <source>
        <strain evidence="13 14">SAORIC-28</strain>
    </source>
</reference>
<evidence type="ECO:0000313" key="13">
    <source>
        <dbReference type="EMBL" id="PAP77259.1"/>
    </source>
</evidence>